<dbReference type="RefSeq" id="WP_093338287.1">
    <property type="nucleotide sequence ID" value="NZ_FOUY01000004.1"/>
</dbReference>
<name>A0A1I4UEB9_PSUAM</name>
<protein>
    <recommendedName>
        <fullName evidence="5">Secreted protein</fullName>
    </recommendedName>
</protein>
<evidence type="ECO:0000256" key="1">
    <source>
        <dbReference type="SAM" id="MobiDB-lite"/>
    </source>
</evidence>
<dbReference type="STRING" id="260086.SAMN05216207_100450"/>
<keyword evidence="4" id="KW-1185">Reference proteome</keyword>
<feature type="region of interest" description="Disordered" evidence="1">
    <location>
        <begin position="27"/>
        <end position="106"/>
    </location>
</feature>
<dbReference type="AlphaFoldDB" id="A0A1I4UEB9"/>
<feature type="chain" id="PRO_5011687782" description="Secreted protein" evidence="2">
    <location>
        <begin position="24"/>
        <end position="106"/>
    </location>
</feature>
<feature type="compositionally biased region" description="Basic and acidic residues" evidence="1">
    <location>
        <begin position="48"/>
        <end position="59"/>
    </location>
</feature>
<evidence type="ECO:0008006" key="5">
    <source>
        <dbReference type="Google" id="ProtNLM"/>
    </source>
</evidence>
<dbReference type="EMBL" id="FOUY01000004">
    <property type="protein sequence ID" value="SFM87339.1"/>
    <property type="molecule type" value="Genomic_DNA"/>
</dbReference>
<accession>A0A1I4UEB9</accession>
<dbReference type="OrthoDB" id="9936471at2"/>
<organism evidence="3 4">
    <name type="scientific">Pseudonocardia ammonioxydans</name>
    <dbReference type="NCBI Taxonomy" id="260086"/>
    <lineage>
        <taxon>Bacteria</taxon>
        <taxon>Bacillati</taxon>
        <taxon>Actinomycetota</taxon>
        <taxon>Actinomycetes</taxon>
        <taxon>Pseudonocardiales</taxon>
        <taxon>Pseudonocardiaceae</taxon>
        <taxon>Pseudonocardia</taxon>
    </lineage>
</organism>
<evidence type="ECO:0000313" key="3">
    <source>
        <dbReference type="EMBL" id="SFM87339.1"/>
    </source>
</evidence>
<gene>
    <name evidence="3" type="ORF">SAMN05216207_100450</name>
</gene>
<evidence type="ECO:0000256" key="2">
    <source>
        <dbReference type="SAM" id="SignalP"/>
    </source>
</evidence>
<feature type="signal peptide" evidence="2">
    <location>
        <begin position="1"/>
        <end position="23"/>
    </location>
</feature>
<dbReference type="Proteomes" id="UP000199614">
    <property type="component" value="Unassembled WGS sequence"/>
</dbReference>
<feature type="compositionally biased region" description="Low complexity" evidence="1">
    <location>
        <begin position="61"/>
        <end position="77"/>
    </location>
</feature>
<proteinExistence type="predicted"/>
<evidence type="ECO:0000313" key="4">
    <source>
        <dbReference type="Proteomes" id="UP000199614"/>
    </source>
</evidence>
<sequence>MRVLSSLLLLLLALVVCAGPAAAAPGHHVTSLGSAECPYEPPSTLHAGDSEQVPRREGTEAPAPAAVPMTPVAVVPAGHADTAPRPPPERTLLAPSPVEQLCVDRN</sequence>
<reference evidence="3 4" key="1">
    <citation type="submission" date="2016-10" db="EMBL/GenBank/DDBJ databases">
        <authorList>
            <person name="de Groot N.N."/>
        </authorList>
    </citation>
    <scope>NUCLEOTIDE SEQUENCE [LARGE SCALE GENOMIC DNA]</scope>
    <source>
        <strain evidence="3 4">CGMCC 4.1877</strain>
    </source>
</reference>
<keyword evidence="2" id="KW-0732">Signal</keyword>